<keyword evidence="2 5" id="KW-0813">Transport</keyword>
<evidence type="ECO:0000256" key="1">
    <source>
        <dbReference type="ARBA" id="ARBA00004196"/>
    </source>
</evidence>
<evidence type="ECO:0000313" key="7">
    <source>
        <dbReference type="Proteomes" id="UP000614469"/>
    </source>
</evidence>
<evidence type="ECO:0000313" key="6">
    <source>
        <dbReference type="EMBL" id="MBC8336489.1"/>
    </source>
</evidence>
<dbReference type="GO" id="GO:0007155">
    <property type="term" value="P:cell adhesion"/>
    <property type="evidence" value="ECO:0007669"/>
    <property type="project" value="InterPro"/>
</dbReference>
<dbReference type="PANTHER" id="PTHR42953:SF1">
    <property type="entry name" value="METAL-BINDING PROTEIN HI_0362-RELATED"/>
    <property type="match status" value="1"/>
</dbReference>
<dbReference type="PRINTS" id="PR00690">
    <property type="entry name" value="ADHESNFAMILY"/>
</dbReference>
<dbReference type="InterPro" id="IPR006127">
    <property type="entry name" value="ZnuA-like"/>
</dbReference>
<dbReference type="InterPro" id="IPR050492">
    <property type="entry name" value="Bact_metal-bind_prot9"/>
</dbReference>
<keyword evidence="4" id="KW-0732">Signal</keyword>
<dbReference type="Proteomes" id="UP000614469">
    <property type="component" value="Unassembled WGS sequence"/>
</dbReference>
<dbReference type="AlphaFoldDB" id="A0A8J6NR41"/>
<gene>
    <name evidence="6" type="ORF">H8E29_14585</name>
</gene>
<dbReference type="GO" id="GO:0030313">
    <property type="term" value="C:cell envelope"/>
    <property type="evidence" value="ECO:0007669"/>
    <property type="project" value="UniProtKB-SubCell"/>
</dbReference>
<keyword evidence="3" id="KW-0479">Metal-binding</keyword>
<dbReference type="Gene3D" id="3.40.50.1980">
    <property type="entry name" value="Nitrogenase molybdenum iron protein domain"/>
    <property type="match status" value="2"/>
</dbReference>
<name>A0A8J6NR41_9CHLR</name>
<evidence type="ECO:0000256" key="3">
    <source>
        <dbReference type="ARBA" id="ARBA00022723"/>
    </source>
</evidence>
<protein>
    <submittedName>
        <fullName evidence="6">Zinc ABC transporter substrate-binding protein</fullName>
    </submittedName>
</protein>
<dbReference type="PANTHER" id="PTHR42953">
    <property type="entry name" value="HIGH-AFFINITY ZINC UPTAKE SYSTEM PROTEIN ZNUA-RELATED"/>
    <property type="match status" value="1"/>
</dbReference>
<dbReference type="InterPro" id="IPR006129">
    <property type="entry name" value="AdhesinB"/>
</dbReference>
<comment type="subcellular location">
    <subcellularLocation>
        <location evidence="1">Cell envelope</location>
    </subcellularLocation>
</comment>
<proteinExistence type="inferred from homology"/>
<dbReference type="EMBL" id="JACNJN010000165">
    <property type="protein sequence ID" value="MBC8336489.1"/>
    <property type="molecule type" value="Genomic_DNA"/>
</dbReference>
<dbReference type="Pfam" id="PF01297">
    <property type="entry name" value="ZnuA"/>
    <property type="match status" value="1"/>
</dbReference>
<comment type="caution">
    <text evidence="6">The sequence shown here is derived from an EMBL/GenBank/DDBJ whole genome shotgun (WGS) entry which is preliminary data.</text>
</comment>
<dbReference type="SUPFAM" id="SSF53807">
    <property type="entry name" value="Helical backbone' metal receptor"/>
    <property type="match status" value="1"/>
</dbReference>
<dbReference type="PRINTS" id="PR00691">
    <property type="entry name" value="ADHESINB"/>
</dbReference>
<evidence type="ECO:0000256" key="4">
    <source>
        <dbReference type="ARBA" id="ARBA00022729"/>
    </source>
</evidence>
<dbReference type="InterPro" id="IPR006128">
    <property type="entry name" value="Lipoprotein_PsaA-like"/>
</dbReference>
<reference evidence="6 7" key="1">
    <citation type="submission" date="2020-08" db="EMBL/GenBank/DDBJ databases">
        <title>Bridging the membrane lipid divide: bacteria of the FCB group superphylum have the potential to synthesize archaeal ether lipids.</title>
        <authorList>
            <person name="Villanueva L."/>
            <person name="Von Meijenfeldt F.A.B."/>
            <person name="Westbye A.B."/>
            <person name="Yadav S."/>
            <person name="Hopmans E.C."/>
            <person name="Dutilh B.E."/>
            <person name="Sinninghe Damste J.S."/>
        </authorList>
    </citation>
    <scope>NUCLEOTIDE SEQUENCE [LARGE SCALE GENOMIC DNA]</scope>
    <source>
        <strain evidence="6">NIOZ-UU36</strain>
    </source>
</reference>
<dbReference type="GO" id="GO:0046872">
    <property type="term" value="F:metal ion binding"/>
    <property type="evidence" value="ECO:0007669"/>
    <property type="project" value="UniProtKB-KW"/>
</dbReference>
<dbReference type="PROSITE" id="PS51257">
    <property type="entry name" value="PROKAR_LIPOPROTEIN"/>
    <property type="match status" value="1"/>
</dbReference>
<accession>A0A8J6NR41</accession>
<dbReference type="GO" id="GO:0030001">
    <property type="term" value="P:metal ion transport"/>
    <property type="evidence" value="ECO:0007669"/>
    <property type="project" value="InterPro"/>
</dbReference>
<sequence length="304" mass="33350">MKNKHFVHIFIALIIFSCNPQTPLLDEANKLNIVATTSIVADVVAQVGGDLVDVQILLPEGTDPHSFEPTPQDIAKVADADVIFAHGAGLETFLENLIESAGAKEKIVEVAEGIELLGGVKDKHDDDEHSGDPHTWTDPNNVIIWVENIESSLIAEDAIHADSYAENADAYIAELREIDAWIRERISEIPLENRQIVTDHSLLRYYVDEYGLEQVGAIIPGYSSLSEPSAQELAEIENTIRELKVSTIFVGRTANPDLAERVAEDTGVQLVYFYTGSLSASGGEAGTYLDYLRYNTNAFVNALK</sequence>
<evidence type="ECO:0000256" key="5">
    <source>
        <dbReference type="RuleBase" id="RU003512"/>
    </source>
</evidence>
<comment type="similarity">
    <text evidence="5">Belongs to the bacterial solute-binding protein 9 family.</text>
</comment>
<evidence type="ECO:0000256" key="2">
    <source>
        <dbReference type="ARBA" id="ARBA00022448"/>
    </source>
</evidence>
<organism evidence="6 7">
    <name type="scientific">Candidatus Desulfolinea nitratireducens</name>
    <dbReference type="NCBI Taxonomy" id="2841698"/>
    <lineage>
        <taxon>Bacteria</taxon>
        <taxon>Bacillati</taxon>
        <taxon>Chloroflexota</taxon>
        <taxon>Anaerolineae</taxon>
        <taxon>Anaerolineales</taxon>
        <taxon>Anaerolineales incertae sedis</taxon>
        <taxon>Candidatus Desulfolinea</taxon>
    </lineage>
</organism>